<dbReference type="RefSeq" id="WP_191759303.1">
    <property type="nucleotide sequence ID" value="NZ_VJXY01000023.1"/>
</dbReference>
<evidence type="ECO:0000256" key="6">
    <source>
        <dbReference type="SAM" id="Coils"/>
    </source>
</evidence>
<name>A0AA40SZY6_9NOST</name>
<dbReference type="InterPro" id="IPR058982">
    <property type="entry name" value="Beta-barrel_AprE"/>
</dbReference>
<comment type="caution">
    <text evidence="9">The sequence shown here is derived from an EMBL/GenBank/DDBJ whole genome shotgun (WGS) entry which is preliminary data.</text>
</comment>
<evidence type="ECO:0000256" key="4">
    <source>
        <dbReference type="ARBA" id="ARBA00022989"/>
    </source>
</evidence>
<evidence type="ECO:0000259" key="7">
    <source>
        <dbReference type="Pfam" id="PF25876"/>
    </source>
</evidence>
<dbReference type="PRINTS" id="PR01490">
    <property type="entry name" value="RTXTOXIND"/>
</dbReference>
<evidence type="ECO:0000256" key="1">
    <source>
        <dbReference type="ARBA" id="ARBA00004167"/>
    </source>
</evidence>
<accession>A0AA40SZY6</accession>
<reference evidence="9" key="1">
    <citation type="submission" date="2019-07" db="EMBL/GenBank/DDBJ databases">
        <title>Toxilogical consequences of a new and cryptic species of cyanobacteria (Komarekiella delphini-convector) recovered from the epidermis of a bottlenose dolphin and 1500 ft. in the air.</title>
        <authorList>
            <person name="Brown A.O."/>
            <person name="Dvorak P."/>
            <person name="Villanueva C.D."/>
            <person name="Foss A.J."/>
            <person name="Garvey A.D."/>
            <person name="Gibson Q.A."/>
            <person name="Johansen J.R."/>
            <person name="Casamatta D.A."/>
        </authorList>
    </citation>
    <scope>NUCLEOTIDE SEQUENCE</scope>
    <source>
        <strain evidence="9">SJRDD-AB1</strain>
    </source>
</reference>
<dbReference type="InterPro" id="IPR058624">
    <property type="entry name" value="MdtA-like_HH"/>
</dbReference>
<organism evidence="9 10">
    <name type="scientific">Komarekiella delphini-convector SJRDD-AB1</name>
    <dbReference type="NCBI Taxonomy" id="2593771"/>
    <lineage>
        <taxon>Bacteria</taxon>
        <taxon>Bacillati</taxon>
        <taxon>Cyanobacteriota</taxon>
        <taxon>Cyanophyceae</taxon>
        <taxon>Nostocales</taxon>
        <taxon>Nostocaceae</taxon>
        <taxon>Komarekiella</taxon>
        <taxon>Komarekiella delphini-convector</taxon>
    </lineage>
</organism>
<dbReference type="Pfam" id="PF26002">
    <property type="entry name" value="Beta-barrel_AprE"/>
    <property type="match status" value="1"/>
</dbReference>
<sequence length="470" mass="51629">MLHTHNKKLLPSVQSEEFLPPVSRWTSLAGIFLIASVGAGISLSSWFKYDVTVKAPASVRPTGEIRLVQPKLEGTVKSIFVKENQLVKQGDAIARLDDEQLQIKKSQLQGNIQQNRLQIVQIDAQIKTLDAQILAEERVAERTVSSAKADLGRNQREYQERQVTTSNDLLAAEASLQKAGADLQKAQADLDFAKLDRDRYEQLTEIGAIGRREFEQKKLLVEQTKAALEGEKKAVEIAKSKVESAKSAVNPTTATVAIAQERIAQETAKGEATIATLKKEKQALIQRRVEMQSQLGQSQKELQQLANQIQDTILRASSNGIILKLNLRNPGQVLRASEAIAEIAPTNTPLVIKAMIPTQEIKNVAPDQKVQLRINACPYPDYGTLKGVVKTISPDAITPQNNNTGSTTSSSTSPVASYFEATIQPENLTFGNGHRQCLIQSGMEAQADIISKEETALQFILRKARLITDL</sequence>
<dbReference type="Pfam" id="PF25876">
    <property type="entry name" value="HH_MFP_RND"/>
    <property type="match status" value="1"/>
</dbReference>
<dbReference type="EMBL" id="VJXY01000023">
    <property type="protein sequence ID" value="MBD6618082.1"/>
    <property type="molecule type" value="Genomic_DNA"/>
</dbReference>
<dbReference type="Gene3D" id="2.40.50.100">
    <property type="match status" value="1"/>
</dbReference>
<protein>
    <submittedName>
        <fullName evidence="9">HlyD family efflux transporter periplasmic adaptor subunit</fullName>
    </submittedName>
</protein>
<dbReference type="PANTHER" id="PTHR30386">
    <property type="entry name" value="MEMBRANE FUSION SUBUNIT OF EMRAB-TOLC MULTIDRUG EFFLUX PUMP"/>
    <property type="match status" value="1"/>
</dbReference>
<keyword evidence="4" id="KW-1133">Transmembrane helix</keyword>
<proteinExistence type="inferred from homology"/>
<dbReference type="Proteomes" id="UP001165986">
    <property type="component" value="Unassembled WGS sequence"/>
</dbReference>
<keyword evidence="6" id="KW-0175">Coiled coil</keyword>
<dbReference type="GO" id="GO:0016020">
    <property type="term" value="C:membrane"/>
    <property type="evidence" value="ECO:0007669"/>
    <property type="project" value="UniProtKB-SubCell"/>
</dbReference>
<evidence type="ECO:0000256" key="5">
    <source>
        <dbReference type="ARBA" id="ARBA00023136"/>
    </source>
</evidence>
<dbReference type="Gene3D" id="1.10.287.470">
    <property type="entry name" value="Helix hairpin bin"/>
    <property type="match status" value="1"/>
</dbReference>
<evidence type="ECO:0000313" key="10">
    <source>
        <dbReference type="Proteomes" id="UP001165986"/>
    </source>
</evidence>
<dbReference type="PANTHER" id="PTHR30386:SF26">
    <property type="entry name" value="TRANSPORT PROTEIN COMB"/>
    <property type="match status" value="1"/>
</dbReference>
<keyword evidence="3" id="KW-0812">Transmembrane</keyword>
<feature type="coiled-coil region" evidence="6">
    <location>
        <begin position="169"/>
        <end position="241"/>
    </location>
</feature>
<evidence type="ECO:0000256" key="2">
    <source>
        <dbReference type="ARBA" id="ARBA00009477"/>
    </source>
</evidence>
<dbReference type="AlphaFoldDB" id="A0AA40SZY6"/>
<dbReference type="Gene3D" id="2.40.30.170">
    <property type="match status" value="1"/>
</dbReference>
<gene>
    <name evidence="9" type="ORF">FNW02_20190</name>
</gene>
<evidence type="ECO:0000313" key="9">
    <source>
        <dbReference type="EMBL" id="MBD6618082.1"/>
    </source>
</evidence>
<dbReference type="SUPFAM" id="SSF111369">
    <property type="entry name" value="HlyD-like secretion proteins"/>
    <property type="match status" value="1"/>
</dbReference>
<keyword evidence="10" id="KW-1185">Reference proteome</keyword>
<evidence type="ECO:0000256" key="3">
    <source>
        <dbReference type="ARBA" id="ARBA00022692"/>
    </source>
</evidence>
<comment type="subcellular location">
    <subcellularLocation>
        <location evidence="1">Membrane</location>
        <topology evidence="1">Single-pass membrane protein</topology>
    </subcellularLocation>
</comment>
<feature type="coiled-coil region" evidence="6">
    <location>
        <begin position="274"/>
        <end position="315"/>
    </location>
</feature>
<feature type="domain" description="Multidrug resistance protein MdtA-like alpha-helical hairpin" evidence="7">
    <location>
        <begin position="176"/>
        <end position="240"/>
    </location>
</feature>
<keyword evidence="5" id="KW-0472">Membrane</keyword>
<dbReference type="InterPro" id="IPR050739">
    <property type="entry name" value="MFP"/>
</dbReference>
<comment type="similarity">
    <text evidence="2">Belongs to the membrane fusion protein (MFP) (TC 8.A.1) family.</text>
</comment>
<feature type="domain" description="AprE-like beta-barrel" evidence="8">
    <location>
        <begin position="350"/>
        <end position="450"/>
    </location>
</feature>
<evidence type="ECO:0000259" key="8">
    <source>
        <dbReference type="Pfam" id="PF26002"/>
    </source>
</evidence>